<protein>
    <recommendedName>
        <fullName evidence="18">Cytochrome P450</fullName>
    </recommendedName>
</protein>
<evidence type="ECO:0000256" key="13">
    <source>
        <dbReference type="PIRSR" id="PIRSR602401-1"/>
    </source>
</evidence>
<dbReference type="InterPro" id="IPR001128">
    <property type="entry name" value="Cyt_P450"/>
</dbReference>
<evidence type="ECO:0000256" key="2">
    <source>
        <dbReference type="ARBA" id="ARBA00004174"/>
    </source>
</evidence>
<dbReference type="InterPro" id="IPR017972">
    <property type="entry name" value="Cyt_P450_CS"/>
</dbReference>
<dbReference type="PRINTS" id="PR00463">
    <property type="entry name" value="EP450I"/>
</dbReference>
<proteinExistence type="inferred from homology"/>
<evidence type="ECO:0008006" key="18">
    <source>
        <dbReference type="Google" id="ProtNLM"/>
    </source>
</evidence>
<sequence length="533" mass="61328">MSSLLGSVLQRIWGTIGWCLIGLVVAVMAYYYFSWRNAFSYWKDRHICGPKPVPIFGNVLTRVLRSRPFVEMEWYKKYGKIYGTYILAKPCLTVADPELIKQILVRDFNAFRNRQPRSGGYSLVIKNMVRARDDDWKRVRAIASPTFSSGKMRKMYALIDRCCEDFIDSLDKDVSNGVNEVELRRLMGAYTMDVIASCAFATKTNTYADPNNPFTTTAFNIHKVSVWKGMLEMILPSVIVNSDIYRRIVNNGIIYSKFFVDFTRSLIKKRKENHEKHNDFLQLLMDAERPEGDIREASDANEAHHVNEDDSQCRGLQRVLEKKLTEDEILAQCLLFLTAGYVTTATTLSHCTYELALNPGLQDRLYEETKEAFNEKGEMDYEVLSRLPFLDALISETLRNSPQTLRLKREAMEDVMLGNTGVKIKKGVVVEIPLYAIHHDPDYYPDPFTFNPDRFMPENRDHIQPYTYLPFGSGPRNCIGMRFALLEAKLALANISHKFRFSRVANTDVPVVYTKTLLNVLQPKRLVVGIHKR</sequence>
<keyword evidence="10 13" id="KW-0408">Iron</keyword>
<feature type="binding site" description="axial binding residue" evidence="13">
    <location>
        <position position="478"/>
    </location>
    <ligand>
        <name>heme</name>
        <dbReference type="ChEBI" id="CHEBI:30413"/>
    </ligand>
    <ligandPart>
        <name>Fe</name>
        <dbReference type="ChEBI" id="CHEBI:18248"/>
    </ligandPart>
</feature>
<organism evidence="16">
    <name type="scientific">Oppiella nova</name>
    <dbReference type="NCBI Taxonomy" id="334625"/>
    <lineage>
        <taxon>Eukaryota</taxon>
        <taxon>Metazoa</taxon>
        <taxon>Ecdysozoa</taxon>
        <taxon>Arthropoda</taxon>
        <taxon>Chelicerata</taxon>
        <taxon>Arachnida</taxon>
        <taxon>Acari</taxon>
        <taxon>Acariformes</taxon>
        <taxon>Sarcoptiformes</taxon>
        <taxon>Oribatida</taxon>
        <taxon>Brachypylina</taxon>
        <taxon>Oppioidea</taxon>
        <taxon>Oppiidae</taxon>
        <taxon>Oppiella</taxon>
    </lineage>
</organism>
<dbReference type="InterPro" id="IPR050476">
    <property type="entry name" value="Insect_CytP450_Detox"/>
</dbReference>
<evidence type="ECO:0000256" key="6">
    <source>
        <dbReference type="ARBA" id="ARBA00022723"/>
    </source>
</evidence>
<dbReference type="FunFam" id="1.10.630.10:FF:000042">
    <property type="entry name" value="Cytochrome P450"/>
    <property type="match status" value="1"/>
</dbReference>
<evidence type="ECO:0000256" key="7">
    <source>
        <dbReference type="ARBA" id="ARBA00022824"/>
    </source>
</evidence>
<dbReference type="GO" id="GO:0020037">
    <property type="term" value="F:heme binding"/>
    <property type="evidence" value="ECO:0007669"/>
    <property type="project" value="InterPro"/>
</dbReference>
<dbReference type="SUPFAM" id="SSF48264">
    <property type="entry name" value="Cytochrome P450"/>
    <property type="match status" value="1"/>
</dbReference>
<dbReference type="EMBL" id="CAJPVJ010002251">
    <property type="protein sequence ID" value="CAG2166010.1"/>
    <property type="molecule type" value="Genomic_DNA"/>
</dbReference>
<comment type="cofactor">
    <cofactor evidence="1 13">
        <name>heme</name>
        <dbReference type="ChEBI" id="CHEBI:30413"/>
    </cofactor>
</comment>
<dbReference type="Gene3D" id="1.10.630.10">
    <property type="entry name" value="Cytochrome P450"/>
    <property type="match status" value="1"/>
</dbReference>
<dbReference type="GO" id="GO:0004497">
    <property type="term" value="F:monooxygenase activity"/>
    <property type="evidence" value="ECO:0007669"/>
    <property type="project" value="UniProtKB-KW"/>
</dbReference>
<reference evidence="16" key="1">
    <citation type="submission" date="2020-11" db="EMBL/GenBank/DDBJ databases">
        <authorList>
            <person name="Tran Van P."/>
        </authorList>
    </citation>
    <scope>NUCLEOTIDE SEQUENCE</scope>
</reference>
<keyword evidence="17" id="KW-1185">Reference proteome</keyword>
<dbReference type="GO" id="GO:0005506">
    <property type="term" value="F:iron ion binding"/>
    <property type="evidence" value="ECO:0007669"/>
    <property type="project" value="InterPro"/>
</dbReference>
<evidence type="ECO:0000256" key="1">
    <source>
        <dbReference type="ARBA" id="ARBA00001971"/>
    </source>
</evidence>
<evidence type="ECO:0000256" key="9">
    <source>
        <dbReference type="ARBA" id="ARBA00023002"/>
    </source>
</evidence>
<evidence type="ECO:0000313" key="17">
    <source>
        <dbReference type="Proteomes" id="UP000728032"/>
    </source>
</evidence>
<keyword evidence="8" id="KW-0492">Microsome</keyword>
<dbReference type="InterPro" id="IPR002401">
    <property type="entry name" value="Cyt_P450_E_grp-I"/>
</dbReference>
<dbReference type="CDD" id="cd11055">
    <property type="entry name" value="CYP3A-like"/>
    <property type="match status" value="1"/>
</dbReference>
<evidence type="ECO:0000256" key="3">
    <source>
        <dbReference type="ARBA" id="ARBA00004406"/>
    </source>
</evidence>
<dbReference type="OrthoDB" id="2789670at2759"/>
<accession>A0A7R9LQV0</accession>
<keyword evidence="11 14" id="KW-0503">Monooxygenase</keyword>
<dbReference type="Pfam" id="PF00067">
    <property type="entry name" value="p450"/>
    <property type="match status" value="1"/>
</dbReference>
<keyword evidence="7" id="KW-0256">Endoplasmic reticulum</keyword>
<dbReference type="PRINTS" id="PR00385">
    <property type="entry name" value="P450"/>
</dbReference>
<evidence type="ECO:0000256" key="15">
    <source>
        <dbReference type="SAM" id="Phobius"/>
    </source>
</evidence>
<dbReference type="PROSITE" id="PS00086">
    <property type="entry name" value="CYTOCHROME_P450"/>
    <property type="match status" value="1"/>
</dbReference>
<evidence type="ECO:0000313" key="16">
    <source>
        <dbReference type="EMBL" id="CAD7646072.1"/>
    </source>
</evidence>
<evidence type="ECO:0000256" key="11">
    <source>
        <dbReference type="ARBA" id="ARBA00023033"/>
    </source>
</evidence>
<comment type="subcellular location">
    <subcellularLocation>
        <location evidence="3">Endoplasmic reticulum membrane</location>
        <topology evidence="3">Peripheral membrane protein</topology>
    </subcellularLocation>
    <subcellularLocation>
        <location evidence="2">Microsome membrane</location>
        <topology evidence="2">Peripheral membrane protein</topology>
    </subcellularLocation>
</comment>
<keyword evidence="15" id="KW-1133">Transmembrane helix</keyword>
<evidence type="ECO:0000256" key="5">
    <source>
        <dbReference type="ARBA" id="ARBA00022617"/>
    </source>
</evidence>
<keyword evidence="5 13" id="KW-0349">Heme</keyword>
<dbReference type="GO" id="GO:0016705">
    <property type="term" value="F:oxidoreductase activity, acting on paired donors, with incorporation or reduction of molecular oxygen"/>
    <property type="evidence" value="ECO:0007669"/>
    <property type="project" value="InterPro"/>
</dbReference>
<evidence type="ECO:0000256" key="8">
    <source>
        <dbReference type="ARBA" id="ARBA00022848"/>
    </source>
</evidence>
<keyword evidence="12 15" id="KW-0472">Membrane</keyword>
<evidence type="ECO:0000256" key="10">
    <source>
        <dbReference type="ARBA" id="ARBA00023004"/>
    </source>
</evidence>
<keyword evidence="9 14" id="KW-0560">Oxidoreductase</keyword>
<dbReference type="PANTHER" id="PTHR24292:SF54">
    <property type="entry name" value="CYP9F3-RELATED"/>
    <property type="match status" value="1"/>
</dbReference>
<evidence type="ECO:0000256" key="14">
    <source>
        <dbReference type="RuleBase" id="RU000461"/>
    </source>
</evidence>
<dbReference type="AlphaFoldDB" id="A0A7R9LQV0"/>
<feature type="transmembrane region" description="Helical" evidence="15">
    <location>
        <begin position="12"/>
        <end position="33"/>
    </location>
</feature>
<keyword evidence="15" id="KW-0812">Transmembrane</keyword>
<gene>
    <name evidence="16" type="ORF">ONB1V03_LOCUS5541</name>
</gene>
<dbReference type="PANTHER" id="PTHR24292">
    <property type="entry name" value="CYTOCHROME P450"/>
    <property type="match status" value="1"/>
</dbReference>
<dbReference type="Proteomes" id="UP000728032">
    <property type="component" value="Unassembled WGS sequence"/>
</dbReference>
<evidence type="ECO:0000256" key="12">
    <source>
        <dbReference type="ARBA" id="ARBA00023136"/>
    </source>
</evidence>
<dbReference type="EMBL" id="OC917076">
    <property type="protein sequence ID" value="CAD7646072.1"/>
    <property type="molecule type" value="Genomic_DNA"/>
</dbReference>
<evidence type="ECO:0000256" key="4">
    <source>
        <dbReference type="ARBA" id="ARBA00010617"/>
    </source>
</evidence>
<dbReference type="GO" id="GO:0005789">
    <property type="term" value="C:endoplasmic reticulum membrane"/>
    <property type="evidence" value="ECO:0007669"/>
    <property type="project" value="UniProtKB-SubCell"/>
</dbReference>
<keyword evidence="6 13" id="KW-0479">Metal-binding</keyword>
<name>A0A7R9LQV0_9ACAR</name>
<dbReference type="InterPro" id="IPR036396">
    <property type="entry name" value="Cyt_P450_sf"/>
</dbReference>
<comment type="similarity">
    <text evidence="4 14">Belongs to the cytochrome P450 family.</text>
</comment>